<evidence type="ECO:0000256" key="16">
    <source>
        <dbReference type="ARBA" id="ARBA00067273"/>
    </source>
</evidence>
<gene>
    <name evidence="20" type="ORF">O6P43_027750</name>
</gene>
<keyword evidence="21" id="KW-1185">Reference proteome</keyword>
<dbReference type="AlphaFoldDB" id="A0AAD7PEE6"/>
<evidence type="ECO:0000256" key="14">
    <source>
        <dbReference type="ARBA" id="ARBA00058205"/>
    </source>
</evidence>
<evidence type="ECO:0000256" key="15">
    <source>
        <dbReference type="ARBA" id="ARBA00064709"/>
    </source>
</evidence>
<evidence type="ECO:0000256" key="6">
    <source>
        <dbReference type="ARBA" id="ARBA00022490"/>
    </source>
</evidence>
<evidence type="ECO:0000256" key="3">
    <source>
        <dbReference type="ARBA" id="ARBA00004186"/>
    </source>
</evidence>
<dbReference type="GO" id="GO:0005819">
    <property type="term" value="C:spindle"/>
    <property type="evidence" value="ECO:0007669"/>
    <property type="project" value="UniProtKB-SubCell"/>
</dbReference>
<dbReference type="InterPro" id="IPR039298">
    <property type="entry name" value="ACOT13"/>
</dbReference>
<evidence type="ECO:0000256" key="4">
    <source>
        <dbReference type="ARBA" id="ARBA00004514"/>
    </source>
</evidence>
<dbReference type="GO" id="GO:0005634">
    <property type="term" value="C:nucleus"/>
    <property type="evidence" value="ECO:0007669"/>
    <property type="project" value="UniProtKB-SubCell"/>
</dbReference>
<feature type="domain" description="Thioesterase" evidence="19">
    <location>
        <begin position="57"/>
        <end position="131"/>
    </location>
</feature>
<evidence type="ECO:0000256" key="1">
    <source>
        <dbReference type="ARBA" id="ARBA00004123"/>
    </source>
</evidence>
<comment type="subcellular location">
    <subcellularLocation>
        <location evidence="3">Cytoplasm</location>
        <location evidence="3">Cytoskeleton</location>
        <location evidence="3">Spindle</location>
    </subcellularLocation>
    <subcellularLocation>
        <location evidence="4">Cytoplasm</location>
        <location evidence="4">Cytosol</location>
    </subcellularLocation>
    <subcellularLocation>
        <location evidence="2">Mitochondrion</location>
    </subcellularLocation>
    <subcellularLocation>
        <location evidence="1">Nucleus</location>
    </subcellularLocation>
</comment>
<dbReference type="EMBL" id="JARAOO010000011">
    <property type="protein sequence ID" value="KAJ7951750.1"/>
    <property type="molecule type" value="Genomic_DNA"/>
</dbReference>
<reference evidence="20" key="1">
    <citation type="journal article" date="2023" name="Science">
        <title>Elucidation of the pathway for biosynthesis of saponin adjuvants from the soapbark tree.</title>
        <authorList>
            <person name="Reed J."/>
            <person name="Orme A."/>
            <person name="El-Demerdash A."/>
            <person name="Owen C."/>
            <person name="Martin L.B.B."/>
            <person name="Misra R.C."/>
            <person name="Kikuchi S."/>
            <person name="Rejzek M."/>
            <person name="Martin A.C."/>
            <person name="Harkess A."/>
            <person name="Leebens-Mack J."/>
            <person name="Louveau T."/>
            <person name="Stephenson M.J."/>
            <person name="Osbourn A."/>
        </authorList>
    </citation>
    <scope>NUCLEOTIDE SEQUENCE</scope>
    <source>
        <strain evidence="20">S10</strain>
    </source>
</reference>
<keyword evidence="12" id="KW-0539">Nucleus</keyword>
<evidence type="ECO:0000256" key="5">
    <source>
        <dbReference type="ARBA" id="ARBA00008324"/>
    </source>
</evidence>
<comment type="subunit">
    <text evidence="15">Homotetramer. Interacts with PCTP.</text>
</comment>
<evidence type="ECO:0000256" key="12">
    <source>
        <dbReference type="ARBA" id="ARBA00023242"/>
    </source>
</evidence>
<dbReference type="Pfam" id="PF03061">
    <property type="entry name" value="4HBT"/>
    <property type="match status" value="1"/>
</dbReference>
<name>A0AAD7PEE6_QUISA</name>
<evidence type="ECO:0000256" key="9">
    <source>
        <dbReference type="ARBA" id="ARBA00023098"/>
    </source>
</evidence>
<dbReference type="FunFam" id="3.10.129.10:FF:000021">
    <property type="entry name" value="Acyl-coenzyme A thioesterase 13"/>
    <property type="match status" value="1"/>
</dbReference>
<dbReference type="InterPro" id="IPR006683">
    <property type="entry name" value="Thioestr_dom"/>
</dbReference>
<comment type="catalytic activity">
    <reaction evidence="13">
        <text>a fatty acyl-CoA + H2O = a fatty acid + CoA + H(+)</text>
        <dbReference type="Rhea" id="RHEA:16781"/>
        <dbReference type="ChEBI" id="CHEBI:15377"/>
        <dbReference type="ChEBI" id="CHEBI:15378"/>
        <dbReference type="ChEBI" id="CHEBI:28868"/>
        <dbReference type="ChEBI" id="CHEBI:57287"/>
        <dbReference type="ChEBI" id="CHEBI:77636"/>
    </reaction>
    <physiologicalReaction direction="left-to-right" evidence="13">
        <dbReference type="Rhea" id="RHEA:16782"/>
    </physiologicalReaction>
</comment>
<comment type="similarity">
    <text evidence="5">Belongs to the thioesterase PaaI family.</text>
</comment>
<evidence type="ECO:0000256" key="10">
    <source>
        <dbReference type="ARBA" id="ARBA00023128"/>
    </source>
</evidence>
<comment type="caution">
    <text evidence="20">The sequence shown here is derived from an EMBL/GenBank/DDBJ whole genome shotgun (WGS) entry which is preliminary data.</text>
</comment>
<evidence type="ECO:0000256" key="11">
    <source>
        <dbReference type="ARBA" id="ARBA00023212"/>
    </source>
</evidence>
<comment type="function">
    <text evidence="14">Catalyzes the hydrolysis of acyl-CoAs into free fatty acids and coenzyme A (CoASH), regulating their respective intracellular levels. Has acyl-CoA thioesterase activity towards medium (C12) and long-chain (C18) fatty acyl-CoA substrates. Can also hydrolyze 3-hydroxyphenylacetyl-CoA and 3,4-dihydroxyphenylacetyl-CoA (in vitro). May play a role in controlling adaptive thermogenesis.</text>
</comment>
<dbReference type="GO" id="GO:0005829">
    <property type="term" value="C:cytosol"/>
    <property type="evidence" value="ECO:0007669"/>
    <property type="project" value="UniProtKB-SubCell"/>
</dbReference>
<evidence type="ECO:0000313" key="21">
    <source>
        <dbReference type="Proteomes" id="UP001163823"/>
    </source>
</evidence>
<dbReference type="InterPro" id="IPR029069">
    <property type="entry name" value="HotDog_dom_sf"/>
</dbReference>
<proteinExistence type="inferred from homology"/>
<keyword evidence="6" id="KW-0963">Cytoplasm</keyword>
<evidence type="ECO:0000313" key="20">
    <source>
        <dbReference type="EMBL" id="KAJ7951750.1"/>
    </source>
</evidence>
<keyword evidence="9" id="KW-0443">Lipid metabolism</keyword>
<dbReference type="CDD" id="cd03443">
    <property type="entry name" value="PaaI_thioesterase"/>
    <property type="match status" value="1"/>
</dbReference>
<evidence type="ECO:0000259" key="19">
    <source>
        <dbReference type="Pfam" id="PF03061"/>
    </source>
</evidence>
<keyword evidence="11" id="KW-0206">Cytoskeleton</keyword>
<dbReference type="PANTHER" id="PTHR21660:SF1">
    <property type="entry name" value="ACYL-COENZYME A THIOESTERASE 13"/>
    <property type="match status" value="1"/>
</dbReference>
<keyword evidence="10" id="KW-0496">Mitochondrion</keyword>
<sequence length="152" mass="16867">MEDPNVQESLKWLRDLSNGKLGKEVDALSAKGLQVVEVQKGFIRCRFIIHNRICDEHGNWHVGAIAMLVDNIVGPAVFTVTGCGSVSVDYSISYYSKAKIQEEVEIEAKVVGEKERLTSVFVEVRKKETGELVALGKEWTTSSKANVMNARL</sequence>
<dbReference type="PANTHER" id="PTHR21660">
    <property type="entry name" value="THIOESTERASE SUPERFAMILY MEMBER-RELATED"/>
    <property type="match status" value="1"/>
</dbReference>
<dbReference type="KEGG" id="qsa:O6P43_027750"/>
<evidence type="ECO:0000256" key="2">
    <source>
        <dbReference type="ARBA" id="ARBA00004173"/>
    </source>
</evidence>
<keyword evidence="7" id="KW-0378">Hydrolase</keyword>
<protein>
    <recommendedName>
        <fullName evidence="16">Acyl-coenzyme A thioesterase 13</fullName>
    </recommendedName>
    <alternativeName>
        <fullName evidence="17">Hotdog-fold thioesterase superfamily member 2</fullName>
    </alternativeName>
    <alternativeName>
        <fullName evidence="18">Thioesterase superfamily member 2</fullName>
    </alternativeName>
</protein>
<dbReference type="GO" id="GO:0006629">
    <property type="term" value="P:lipid metabolic process"/>
    <property type="evidence" value="ECO:0007669"/>
    <property type="project" value="UniProtKB-KW"/>
</dbReference>
<dbReference type="Proteomes" id="UP001163823">
    <property type="component" value="Chromosome 11"/>
</dbReference>
<dbReference type="SUPFAM" id="SSF54637">
    <property type="entry name" value="Thioesterase/thiol ester dehydrase-isomerase"/>
    <property type="match status" value="1"/>
</dbReference>
<organism evidence="20 21">
    <name type="scientific">Quillaja saponaria</name>
    <name type="common">Soap bark tree</name>
    <dbReference type="NCBI Taxonomy" id="32244"/>
    <lineage>
        <taxon>Eukaryota</taxon>
        <taxon>Viridiplantae</taxon>
        <taxon>Streptophyta</taxon>
        <taxon>Embryophyta</taxon>
        <taxon>Tracheophyta</taxon>
        <taxon>Spermatophyta</taxon>
        <taxon>Magnoliopsida</taxon>
        <taxon>eudicotyledons</taxon>
        <taxon>Gunneridae</taxon>
        <taxon>Pentapetalae</taxon>
        <taxon>rosids</taxon>
        <taxon>fabids</taxon>
        <taxon>Fabales</taxon>
        <taxon>Quillajaceae</taxon>
        <taxon>Quillaja</taxon>
    </lineage>
</organism>
<evidence type="ECO:0000256" key="13">
    <source>
        <dbReference type="ARBA" id="ARBA00052976"/>
    </source>
</evidence>
<dbReference type="GO" id="GO:0005739">
    <property type="term" value="C:mitochondrion"/>
    <property type="evidence" value="ECO:0007669"/>
    <property type="project" value="UniProtKB-SubCell"/>
</dbReference>
<evidence type="ECO:0000256" key="7">
    <source>
        <dbReference type="ARBA" id="ARBA00022801"/>
    </source>
</evidence>
<accession>A0AAD7PEE6</accession>
<keyword evidence="8" id="KW-0007">Acetylation</keyword>
<evidence type="ECO:0000256" key="8">
    <source>
        <dbReference type="ARBA" id="ARBA00022990"/>
    </source>
</evidence>
<dbReference type="GO" id="GO:0047617">
    <property type="term" value="F:fatty acyl-CoA hydrolase activity"/>
    <property type="evidence" value="ECO:0007669"/>
    <property type="project" value="InterPro"/>
</dbReference>
<evidence type="ECO:0000256" key="18">
    <source>
        <dbReference type="ARBA" id="ARBA00083956"/>
    </source>
</evidence>
<dbReference type="Gene3D" id="3.10.129.10">
    <property type="entry name" value="Hotdog Thioesterase"/>
    <property type="match status" value="1"/>
</dbReference>
<evidence type="ECO:0000256" key="17">
    <source>
        <dbReference type="ARBA" id="ARBA00081533"/>
    </source>
</evidence>